<dbReference type="RefSeq" id="WP_062724795.1">
    <property type="nucleotide sequence ID" value="NZ_KQ948946.1"/>
</dbReference>
<dbReference type="Proteomes" id="UP000053429">
    <property type="component" value="Unassembled WGS sequence"/>
</dbReference>
<evidence type="ECO:0008006" key="4">
    <source>
        <dbReference type="Google" id="ProtNLM"/>
    </source>
</evidence>
<feature type="region of interest" description="Disordered" evidence="1">
    <location>
        <begin position="232"/>
        <end position="253"/>
    </location>
</feature>
<reference evidence="2 3" key="1">
    <citation type="submission" date="2015-10" db="EMBL/GenBank/DDBJ databases">
        <title>Draft genome sequence of Streptomyces caeruleatus NRRL B-24802, type strain for the species Streptomyces caeruleatus.</title>
        <authorList>
            <person name="Ruckert C."/>
            <person name="Winkler A."/>
            <person name="Kalinowski J."/>
            <person name="Kampfer P."/>
            <person name="Glaeser S."/>
        </authorList>
    </citation>
    <scope>NUCLEOTIDE SEQUENCE [LARGE SCALE GENOMIC DNA]</scope>
    <source>
        <strain evidence="2 3">NRRL B-24802</strain>
    </source>
</reference>
<evidence type="ECO:0000313" key="2">
    <source>
        <dbReference type="EMBL" id="KUN92044.1"/>
    </source>
</evidence>
<gene>
    <name evidence="2" type="ORF">AQJ67_41360</name>
</gene>
<accession>A0A101TGT8</accession>
<dbReference type="OrthoDB" id="3197057at2"/>
<proteinExistence type="predicted"/>
<evidence type="ECO:0000313" key="3">
    <source>
        <dbReference type="Proteomes" id="UP000053429"/>
    </source>
</evidence>
<dbReference type="STRING" id="661399.AQJ67_41360"/>
<dbReference type="EMBL" id="LMWY01000062">
    <property type="protein sequence ID" value="KUN92044.1"/>
    <property type="molecule type" value="Genomic_DNA"/>
</dbReference>
<dbReference type="AlphaFoldDB" id="A0A101TGT8"/>
<name>A0A101TGT8_9ACTN</name>
<keyword evidence="3" id="KW-1185">Reference proteome</keyword>
<comment type="caution">
    <text evidence="2">The sequence shown here is derived from an EMBL/GenBank/DDBJ whole genome shotgun (WGS) entry which is preliminary data.</text>
</comment>
<sequence length="550" mass="61521">MAKGPDAGPEFVVDFPTLWIVPDWIERHCPVPDGFRAGEDMQLYPWQLWCTANHYRVKPGVDPYRENGERRFASAFHYRRSQIVAPQKTGKGPWSATIVLAEAAGPVVFDGWARGGERYRCSDHGCGCGWWYEYEPGDPMGTPWPTPLIQLMATSESQVDNVYRPLQAMVKKGPLSELMKVGEEFTRVGDDGKIETVTSSALSRLGNPIVFAMQDESGLYTAANKLRKAAETQRRGAAGMGGRSMETTNGWDPSEASVAQTTHEAKAKDIFKYHPEAPKSLSYSNKRDRRKIHAAVYAGSSHVDLDAIEAEASEIMEKDPAQAERFFGNRCVAGTASWLDGAKWATKAKRRRVPPMTRIVLGFDGSDVDDWTALRAETMDGYQFTPLYGPDDAPTIWNPADYDGQVPRAEVRAAMNQVMRRYDVVRLYADPPYWETEVDEWVDEYGEERVIRWHTRRIVQMHAACERLRTDVLKRNATGAAFTHDGCPITQSHIENTRAAARPMDRYVLRKASPVQKIDATVTSVLAHEALGDVIAAGLAERTVSYYYGG</sequence>
<protein>
    <recommendedName>
        <fullName evidence="4">Terminase</fullName>
    </recommendedName>
</protein>
<evidence type="ECO:0000256" key="1">
    <source>
        <dbReference type="SAM" id="MobiDB-lite"/>
    </source>
</evidence>
<organism evidence="2 3">
    <name type="scientific">Streptomyces caeruleatus</name>
    <dbReference type="NCBI Taxonomy" id="661399"/>
    <lineage>
        <taxon>Bacteria</taxon>
        <taxon>Bacillati</taxon>
        <taxon>Actinomycetota</taxon>
        <taxon>Actinomycetes</taxon>
        <taxon>Kitasatosporales</taxon>
        <taxon>Streptomycetaceae</taxon>
        <taxon>Streptomyces</taxon>
    </lineage>
</organism>